<dbReference type="PROSITE" id="PS00299">
    <property type="entry name" value="UBIQUITIN_1"/>
    <property type="match status" value="1"/>
</dbReference>
<name>A0A8C4PX95_EPTBU</name>
<evidence type="ECO:0000313" key="5">
    <source>
        <dbReference type="Proteomes" id="UP000694388"/>
    </source>
</evidence>
<dbReference type="InterPro" id="IPR019954">
    <property type="entry name" value="Ubiquitin_CS"/>
</dbReference>
<dbReference type="SMART" id="SM00213">
    <property type="entry name" value="UBQ"/>
    <property type="match status" value="1"/>
</dbReference>
<evidence type="ECO:0000313" key="4">
    <source>
        <dbReference type="Ensembl" id="ENSEBUP00000003193.1"/>
    </source>
</evidence>
<proteinExistence type="predicted"/>
<sequence>MIVTVKVLQGGECSVEVDTDLVAVVKQQVAERLHVPAHQQRLLFKGKALADELSLCHYNIPPNAKLNLVVKAVGERTQHQATELVATVPATPTLWDLLSPLLSRHFSPTDAQVVLQQFQKDYERNLHGLSLDDVERLATQLLQPSQMQPLSCAMLE</sequence>
<dbReference type="PROSITE" id="PS50053">
    <property type="entry name" value="UBIQUITIN_2"/>
    <property type="match status" value="1"/>
</dbReference>
<dbReference type="SUPFAM" id="SSF54236">
    <property type="entry name" value="Ubiquitin-like"/>
    <property type="match status" value="1"/>
</dbReference>
<accession>A0A8C4PX95</accession>
<dbReference type="Proteomes" id="UP000694388">
    <property type="component" value="Unplaced"/>
</dbReference>
<dbReference type="PANTHER" id="PTHR46555">
    <property type="entry name" value="UBIQUITIN-LIKE PROTEIN 4A"/>
    <property type="match status" value="1"/>
</dbReference>
<protein>
    <submittedName>
        <fullName evidence="4">Ubiquitin like 4A</fullName>
    </submittedName>
</protein>
<dbReference type="Pfam" id="PF00240">
    <property type="entry name" value="ubiquitin"/>
    <property type="match status" value="1"/>
</dbReference>
<dbReference type="GO" id="GO:0006620">
    <property type="term" value="P:post-translational protein targeting to endoplasmic reticulum membrane"/>
    <property type="evidence" value="ECO:0007669"/>
    <property type="project" value="InterPro"/>
</dbReference>
<dbReference type="PANTHER" id="PTHR46555:SF1">
    <property type="entry name" value="UBIQUITIN-LIKE PROTEIN 4A"/>
    <property type="match status" value="1"/>
</dbReference>
<evidence type="ECO:0000256" key="2">
    <source>
        <dbReference type="ARBA" id="ARBA00022490"/>
    </source>
</evidence>
<dbReference type="GO" id="GO:0071816">
    <property type="term" value="P:tail-anchored membrane protein insertion into ER membrane"/>
    <property type="evidence" value="ECO:0007669"/>
    <property type="project" value="TreeGrafter"/>
</dbReference>
<dbReference type="Pfam" id="PF17840">
    <property type="entry name" value="Tugs"/>
    <property type="match status" value="1"/>
</dbReference>
<evidence type="ECO:0000256" key="1">
    <source>
        <dbReference type="ARBA" id="ARBA00004514"/>
    </source>
</evidence>
<dbReference type="Gene3D" id="3.10.20.90">
    <property type="entry name" value="Phosphatidylinositol 3-kinase Catalytic Subunit, Chain A, domain 1"/>
    <property type="match status" value="1"/>
</dbReference>
<evidence type="ECO:0000259" key="3">
    <source>
        <dbReference type="PROSITE" id="PS50053"/>
    </source>
</evidence>
<dbReference type="InterPro" id="IPR047154">
    <property type="entry name" value="UBL4A-like"/>
</dbReference>
<dbReference type="InterPro" id="IPR000626">
    <property type="entry name" value="Ubiquitin-like_dom"/>
</dbReference>
<organism evidence="4 5">
    <name type="scientific">Eptatretus burgeri</name>
    <name type="common">Inshore hagfish</name>
    <dbReference type="NCBI Taxonomy" id="7764"/>
    <lineage>
        <taxon>Eukaryota</taxon>
        <taxon>Metazoa</taxon>
        <taxon>Chordata</taxon>
        <taxon>Craniata</taxon>
        <taxon>Vertebrata</taxon>
        <taxon>Cyclostomata</taxon>
        <taxon>Myxini</taxon>
        <taxon>Myxiniformes</taxon>
        <taxon>Myxinidae</taxon>
        <taxon>Eptatretinae</taxon>
        <taxon>Eptatretus</taxon>
    </lineage>
</organism>
<dbReference type="GeneTree" id="ENSGT00730000111022"/>
<dbReference type="InterPro" id="IPR029071">
    <property type="entry name" value="Ubiquitin-like_domsf"/>
</dbReference>
<reference evidence="4" key="1">
    <citation type="submission" date="2025-08" db="UniProtKB">
        <authorList>
            <consortium name="Ensembl"/>
        </authorList>
    </citation>
    <scope>IDENTIFICATION</scope>
</reference>
<dbReference type="OMA" id="SMDTSYM"/>
<dbReference type="Ensembl" id="ENSEBUT00000003557.1">
    <property type="protein sequence ID" value="ENSEBUP00000003193.1"/>
    <property type="gene ID" value="ENSEBUG00000002319.1"/>
</dbReference>
<feature type="domain" description="Ubiquitin-like" evidence="3">
    <location>
        <begin position="1"/>
        <end position="75"/>
    </location>
</feature>
<dbReference type="GO" id="GO:0071818">
    <property type="term" value="C:BAT3 complex"/>
    <property type="evidence" value="ECO:0007669"/>
    <property type="project" value="TreeGrafter"/>
</dbReference>
<dbReference type="AlphaFoldDB" id="A0A8C4PX95"/>
<keyword evidence="2" id="KW-0963">Cytoplasm</keyword>
<comment type="subcellular location">
    <subcellularLocation>
        <location evidence="1">Cytoplasm</location>
        <location evidence="1">Cytosol</location>
    </subcellularLocation>
</comment>
<dbReference type="InterPro" id="IPR041421">
    <property type="entry name" value="Ubl4_C_TUGS"/>
</dbReference>
<reference evidence="4" key="2">
    <citation type="submission" date="2025-09" db="UniProtKB">
        <authorList>
            <consortium name="Ensembl"/>
        </authorList>
    </citation>
    <scope>IDENTIFICATION</scope>
</reference>
<keyword evidence="5" id="KW-1185">Reference proteome</keyword>
<dbReference type="GO" id="GO:0051087">
    <property type="term" value="F:protein-folding chaperone binding"/>
    <property type="evidence" value="ECO:0007669"/>
    <property type="project" value="TreeGrafter"/>
</dbReference>